<dbReference type="PANTHER" id="PTHR34815:SF2">
    <property type="entry name" value="N-ACETYLTRANSFERASE DOMAIN-CONTAINING PROTEIN"/>
    <property type="match status" value="1"/>
</dbReference>
<accession>A0A0L0T793</accession>
<dbReference type="InterPro" id="IPR016181">
    <property type="entry name" value="Acyl_CoA_acyltransferase"/>
</dbReference>
<reference evidence="2 3" key="1">
    <citation type="submission" date="2009-11" db="EMBL/GenBank/DDBJ databases">
        <title>Annotation of Allomyces macrogynus ATCC 38327.</title>
        <authorList>
            <consortium name="The Broad Institute Genome Sequencing Platform"/>
            <person name="Russ C."/>
            <person name="Cuomo C."/>
            <person name="Burger G."/>
            <person name="Gray M.W."/>
            <person name="Holland P.W.H."/>
            <person name="King N."/>
            <person name="Lang F.B.F."/>
            <person name="Roger A.J."/>
            <person name="Ruiz-Trillo I."/>
            <person name="Young S.K."/>
            <person name="Zeng Q."/>
            <person name="Gargeya S."/>
            <person name="Fitzgerald M."/>
            <person name="Haas B."/>
            <person name="Abouelleil A."/>
            <person name="Alvarado L."/>
            <person name="Arachchi H.M."/>
            <person name="Berlin A."/>
            <person name="Chapman S.B."/>
            <person name="Gearin G."/>
            <person name="Goldberg J."/>
            <person name="Griggs A."/>
            <person name="Gujja S."/>
            <person name="Hansen M."/>
            <person name="Heiman D."/>
            <person name="Howarth C."/>
            <person name="Larimer J."/>
            <person name="Lui A."/>
            <person name="MacDonald P.J.P."/>
            <person name="McCowen C."/>
            <person name="Montmayeur A."/>
            <person name="Murphy C."/>
            <person name="Neiman D."/>
            <person name="Pearson M."/>
            <person name="Priest M."/>
            <person name="Roberts A."/>
            <person name="Saif S."/>
            <person name="Shea T."/>
            <person name="Sisk P."/>
            <person name="Stolte C."/>
            <person name="Sykes S."/>
            <person name="Wortman J."/>
            <person name="Nusbaum C."/>
            <person name="Birren B."/>
        </authorList>
    </citation>
    <scope>NUCLEOTIDE SEQUENCE [LARGE SCALE GENOMIC DNA]</scope>
    <source>
        <strain evidence="2 3">ATCC 38327</strain>
    </source>
</reference>
<dbReference type="PANTHER" id="PTHR34815">
    <property type="entry name" value="LYSINE ACETYLTRANSFERASE"/>
    <property type="match status" value="1"/>
</dbReference>
<dbReference type="eggNOG" id="ENOG502S41G">
    <property type="taxonomic scope" value="Eukaryota"/>
</dbReference>
<proteinExistence type="predicted"/>
<dbReference type="Pfam" id="PF13527">
    <property type="entry name" value="Acetyltransf_9"/>
    <property type="match status" value="1"/>
</dbReference>
<gene>
    <name evidence="2" type="ORF">AMAG_15372</name>
</gene>
<organism evidence="2 3">
    <name type="scientific">Allomyces macrogynus (strain ATCC 38327)</name>
    <name type="common">Allomyces javanicus var. macrogynus</name>
    <dbReference type="NCBI Taxonomy" id="578462"/>
    <lineage>
        <taxon>Eukaryota</taxon>
        <taxon>Fungi</taxon>
        <taxon>Fungi incertae sedis</taxon>
        <taxon>Blastocladiomycota</taxon>
        <taxon>Blastocladiomycetes</taxon>
        <taxon>Blastocladiales</taxon>
        <taxon>Blastocladiaceae</taxon>
        <taxon>Allomyces</taxon>
    </lineage>
</organism>
<dbReference type="InterPro" id="IPR055100">
    <property type="entry name" value="GNAT_LYC1-like"/>
</dbReference>
<dbReference type="Pfam" id="PF22998">
    <property type="entry name" value="GNAT_LYC1-like"/>
    <property type="match status" value="1"/>
</dbReference>
<dbReference type="STRING" id="578462.A0A0L0T793"/>
<dbReference type="AlphaFoldDB" id="A0A0L0T793"/>
<protein>
    <recommendedName>
        <fullName evidence="1">LYC1 C-terminal domain-containing protein</fullName>
    </recommendedName>
</protein>
<reference evidence="3" key="2">
    <citation type="submission" date="2009-11" db="EMBL/GenBank/DDBJ databases">
        <title>The Genome Sequence of Allomyces macrogynus strain ATCC 38327.</title>
        <authorList>
            <consortium name="The Broad Institute Genome Sequencing Platform"/>
            <person name="Russ C."/>
            <person name="Cuomo C."/>
            <person name="Shea T."/>
            <person name="Young S.K."/>
            <person name="Zeng Q."/>
            <person name="Koehrsen M."/>
            <person name="Haas B."/>
            <person name="Borodovsky M."/>
            <person name="Guigo R."/>
            <person name="Alvarado L."/>
            <person name="Berlin A."/>
            <person name="Borenstein D."/>
            <person name="Chen Z."/>
            <person name="Engels R."/>
            <person name="Freedman E."/>
            <person name="Gellesch M."/>
            <person name="Goldberg J."/>
            <person name="Griggs A."/>
            <person name="Gujja S."/>
            <person name="Heiman D."/>
            <person name="Hepburn T."/>
            <person name="Howarth C."/>
            <person name="Jen D."/>
            <person name="Larson L."/>
            <person name="Lewis B."/>
            <person name="Mehta T."/>
            <person name="Park D."/>
            <person name="Pearson M."/>
            <person name="Roberts A."/>
            <person name="Saif S."/>
            <person name="Shenoy N."/>
            <person name="Sisk P."/>
            <person name="Stolte C."/>
            <person name="Sykes S."/>
            <person name="Walk T."/>
            <person name="White J."/>
            <person name="Yandava C."/>
            <person name="Burger G."/>
            <person name="Gray M.W."/>
            <person name="Holland P.W.H."/>
            <person name="King N."/>
            <person name="Lang F.B.F."/>
            <person name="Roger A.J."/>
            <person name="Ruiz-Trillo I."/>
            <person name="Lander E."/>
            <person name="Nusbaum C."/>
        </authorList>
    </citation>
    <scope>NUCLEOTIDE SEQUENCE [LARGE SCALE GENOMIC DNA]</scope>
    <source>
        <strain evidence="3">ATCC 38327</strain>
    </source>
</reference>
<dbReference type="OrthoDB" id="2020070at2759"/>
<dbReference type="Gene3D" id="3.40.630.30">
    <property type="match status" value="1"/>
</dbReference>
<sequence>MATSAPVPTTPAQHVKITDVVLIRGTKPQHYAATTLNRTEWGQQLAMKEYFHREDLLQDTGFTRLGHSSWLLVPAAEQYAEMPTILAACETFKRPCRVGDQDTFAWSVASVFTRPEFRGCGYATTMMSKLRDRLVAEHPKLGVSTLYSDIGPKYYDRLGWRLFPSDSVSSADLASVTSTSANWIDDVTALDLLAESYAHLPQRAADGKPVVAVPLDAANYRWHHVRGVFYDLHTTAYAVAANVSDEIRRRAGASLDARNYVIWPYYDRLGWRLFPSDSVSSADLASVTSTTANWIDDVTALDLLAESYAHLPQRAADGKPVVAVPLDAANYRWHHVRGVFYDLHTTAYAVAANVSDEIRRRAGASLDARNYVIWTHAKHAKSTLYILHLEATSPENGAELLRAAAVHAKARGLTRVEAFVSDGSALNDNAVLARLGDKWTRAMRPSSLSSLMLWRDGKVVEDPATEIVWYWNEKYAWV</sequence>
<dbReference type="InterPro" id="IPR053013">
    <property type="entry name" value="LAT"/>
</dbReference>
<keyword evidence="3" id="KW-1185">Reference proteome</keyword>
<feature type="domain" description="LYC1 C-terminal" evidence="1">
    <location>
        <begin position="275"/>
        <end position="478"/>
    </location>
</feature>
<dbReference type="SUPFAM" id="SSF55729">
    <property type="entry name" value="Acyl-CoA N-acyltransferases (Nat)"/>
    <property type="match status" value="1"/>
</dbReference>
<dbReference type="VEuPathDB" id="FungiDB:AMAG_15372"/>
<dbReference type="EMBL" id="GG745367">
    <property type="protein sequence ID" value="KNE70612.1"/>
    <property type="molecule type" value="Genomic_DNA"/>
</dbReference>
<evidence type="ECO:0000313" key="2">
    <source>
        <dbReference type="EMBL" id="KNE70612.1"/>
    </source>
</evidence>
<dbReference type="Proteomes" id="UP000054350">
    <property type="component" value="Unassembled WGS sequence"/>
</dbReference>
<evidence type="ECO:0000313" key="3">
    <source>
        <dbReference type="Proteomes" id="UP000054350"/>
    </source>
</evidence>
<evidence type="ECO:0000259" key="1">
    <source>
        <dbReference type="Pfam" id="PF22998"/>
    </source>
</evidence>
<name>A0A0L0T793_ALLM3</name>